<dbReference type="InterPro" id="IPR052165">
    <property type="entry name" value="Membrane_assoc_protease"/>
</dbReference>
<dbReference type="InterPro" id="IPR002810">
    <property type="entry name" value="NfeD-like_C"/>
</dbReference>
<name>A0A2N5E9Y6_9GAMM</name>
<dbReference type="RefSeq" id="WP_101815675.1">
    <property type="nucleotide sequence ID" value="NZ_PJZF01000005.1"/>
</dbReference>
<evidence type="ECO:0000256" key="4">
    <source>
        <dbReference type="ARBA" id="ARBA00023136"/>
    </source>
</evidence>
<dbReference type="AlphaFoldDB" id="A0A2N5E9Y6"/>
<proteinExistence type="predicted"/>
<organism evidence="7 8">
    <name type="scientific">Chimaeribacter californicus</name>
    <dbReference type="NCBI Taxonomy" id="2060067"/>
    <lineage>
        <taxon>Bacteria</taxon>
        <taxon>Pseudomonadati</taxon>
        <taxon>Pseudomonadota</taxon>
        <taxon>Gammaproteobacteria</taxon>
        <taxon>Enterobacterales</taxon>
        <taxon>Yersiniaceae</taxon>
        <taxon>Chimaeribacter</taxon>
    </lineage>
</organism>
<protein>
    <recommendedName>
        <fullName evidence="6">NfeD-like C-terminal domain-containing protein</fullName>
    </recommendedName>
</protein>
<evidence type="ECO:0000256" key="2">
    <source>
        <dbReference type="ARBA" id="ARBA00022692"/>
    </source>
</evidence>
<dbReference type="Gene3D" id="2.40.50.140">
    <property type="entry name" value="Nucleic acid-binding proteins"/>
    <property type="match status" value="1"/>
</dbReference>
<gene>
    <name evidence="7" type="ORF">CYR55_08255</name>
</gene>
<reference evidence="7 8" key="1">
    <citation type="submission" date="2017-12" db="EMBL/GenBank/DDBJ databases">
        <title>Characterization of six clinical isolates of Enterochimera gen. nov., a novel genus of the Yersiniaciae family and the three species Enterochimera arupensis sp. nov., Enterochimera coloradensis sp. nov, and Enterochimera californica sp. nov.</title>
        <authorList>
            <person name="Rossi A."/>
            <person name="Fisher M."/>
        </authorList>
    </citation>
    <scope>NUCLEOTIDE SEQUENCE [LARGE SCALE GENOMIC DNA]</scope>
    <source>
        <strain evidence="8">2015-Iso6</strain>
    </source>
</reference>
<feature type="transmembrane region" description="Helical" evidence="5">
    <location>
        <begin position="6"/>
        <end position="23"/>
    </location>
</feature>
<accession>A0A2N5E9Y6</accession>
<dbReference type="EMBL" id="PJZF01000005">
    <property type="protein sequence ID" value="PLR38730.1"/>
    <property type="molecule type" value="Genomic_DNA"/>
</dbReference>
<evidence type="ECO:0000256" key="5">
    <source>
        <dbReference type="SAM" id="Phobius"/>
    </source>
</evidence>
<sequence length="151" mass="16809">MWQTLVIHPHWFWLSLGGVLLVAEMLGAGGYLLWSGMAAMLTGLLVWIIPLGWEAQALIFALLTLLAAAGWWYWLSRRSAERPARRLNRRGEQLIGTRATVASPLQNGYGRITIGDSSWRMHCAQPVQPGEEVEVVAVEGITLEVRPVPPR</sequence>
<dbReference type="InterPro" id="IPR012340">
    <property type="entry name" value="NA-bd_OB-fold"/>
</dbReference>
<evidence type="ECO:0000313" key="7">
    <source>
        <dbReference type="EMBL" id="PLR38730.1"/>
    </source>
</evidence>
<evidence type="ECO:0000259" key="6">
    <source>
        <dbReference type="Pfam" id="PF01957"/>
    </source>
</evidence>
<dbReference type="SUPFAM" id="SSF141322">
    <property type="entry name" value="NfeD domain-like"/>
    <property type="match status" value="1"/>
</dbReference>
<dbReference type="PANTHER" id="PTHR33507:SF3">
    <property type="entry name" value="INNER MEMBRANE PROTEIN YBBJ"/>
    <property type="match status" value="1"/>
</dbReference>
<keyword evidence="8" id="KW-1185">Reference proteome</keyword>
<keyword evidence="3 5" id="KW-1133">Transmembrane helix</keyword>
<dbReference type="GO" id="GO:0005886">
    <property type="term" value="C:plasma membrane"/>
    <property type="evidence" value="ECO:0007669"/>
    <property type="project" value="TreeGrafter"/>
</dbReference>
<comment type="subcellular location">
    <subcellularLocation>
        <location evidence="1">Membrane</location>
        <topology evidence="1">Multi-pass membrane protein</topology>
    </subcellularLocation>
</comment>
<feature type="domain" description="NfeD-like C-terminal" evidence="6">
    <location>
        <begin position="92"/>
        <end position="147"/>
    </location>
</feature>
<keyword evidence="2 5" id="KW-0812">Transmembrane</keyword>
<dbReference type="OrthoDB" id="6402862at2"/>
<dbReference type="Proteomes" id="UP000234240">
    <property type="component" value="Unassembled WGS sequence"/>
</dbReference>
<evidence type="ECO:0000313" key="8">
    <source>
        <dbReference type="Proteomes" id="UP000234240"/>
    </source>
</evidence>
<feature type="transmembrane region" description="Helical" evidence="5">
    <location>
        <begin position="55"/>
        <end position="75"/>
    </location>
</feature>
<keyword evidence="4 5" id="KW-0472">Membrane</keyword>
<dbReference type="Pfam" id="PF01957">
    <property type="entry name" value="NfeD"/>
    <property type="match status" value="1"/>
</dbReference>
<evidence type="ECO:0000256" key="1">
    <source>
        <dbReference type="ARBA" id="ARBA00004141"/>
    </source>
</evidence>
<dbReference type="PANTHER" id="PTHR33507">
    <property type="entry name" value="INNER MEMBRANE PROTEIN YBBJ"/>
    <property type="match status" value="1"/>
</dbReference>
<evidence type="ECO:0000256" key="3">
    <source>
        <dbReference type="ARBA" id="ARBA00022989"/>
    </source>
</evidence>
<comment type="caution">
    <text evidence="7">The sequence shown here is derived from an EMBL/GenBank/DDBJ whole genome shotgun (WGS) entry which is preliminary data.</text>
</comment>